<dbReference type="AlphaFoldDB" id="A0A1D9MI99"/>
<evidence type="ECO:0000313" key="1">
    <source>
        <dbReference type="EMBL" id="AOZ71933.1"/>
    </source>
</evidence>
<evidence type="ECO:0000313" key="2">
    <source>
        <dbReference type="Proteomes" id="UP000176288"/>
    </source>
</evidence>
<dbReference type="EMBL" id="CP017812">
    <property type="protein sequence ID" value="AOZ71933.1"/>
    <property type="molecule type" value="Genomic_DNA"/>
</dbReference>
<dbReference type="RefSeq" id="WP_071163399.1">
    <property type="nucleotide sequence ID" value="NZ_CP017812.1"/>
</dbReference>
<proteinExistence type="predicted"/>
<dbReference type="OrthoDB" id="4037078at2"/>
<name>A0A1D9MI99_9ACTO</name>
<gene>
    <name evidence="1" type="ORF">BK816_00370</name>
</gene>
<dbReference type="Proteomes" id="UP000176288">
    <property type="component" value="Chromosome"/>
</dbReference>
<protein>
    <submittedName>
        <fullName evidence="1">Uncharacterized protein</fullName>
    </submittedName>
</protein>
<accession>A0A1D9MI99</accession>
<dbReference type="STRING" id="1912795.BK816_00370"/>
<keyword evidence="2" id="KW-1185">Reference proteome</keyword>
<dbReference type="KEGG" id="avu:BK816_00370"/>
<organism evidence="1 2">
    <name type="scientific">Boudabousia tangfeifanii</name>
    <dbReference type="NCBI Taxonomy" id="1912795"/>
    <lineage>
        <taxon>Bacteria</taxon>
        <taxon>Bacillati</taxon>
        <taxon>Actinomycetota</taxon>
        <taxon>Actinomycetes</taxon>
        <taxon>Actinomycetales</taxon>
        <taxon>Actinomycetaceae</taxon>
        <taxon>Boudabousia</taxon>
    </lineage>
</organism>
<reference evidence="1" key="1">
    <citation type="submission" date="2016-10" db="EMBL/GenBank/DDBJ databases">
        <title>Actinomyces aegypiusis sp. nov., isolated from the Aegypius monachus in Qinghai Tibet Plateau China.</title>
        <authorList>
            <person name="Wang Y."/>
        </authorList>
    </citation>
    <scope>NUCLEOTIDE SEQUENCE [LARGE SCALE GENOMIC DNA]</scope>
    <source>
        <strain evidence="1">VUL4_3</strain>
    </source>
</reference>
<sequence length="346" mass="39427">MVDEATKVLNAKIAELLANAGVGEIDYDKLGKYIYAYYDPRDWRECIRHNASESELLKTESLSIPIPIYIGKGVRKRVLRHISESLSQEAGMETGKQRKLLDLFKDPGYPDIRFLAARLEGTEDPDTTARVVETSFISMFGKESNGKTEREDFDQRMGLPRLLSNIAGSSTAVISGSLNYMYSEFRKEAPLVDLRDLAERLVEEYELDDWIPITITGSMSPHANVEQLKEITCCWWPEHSFRSLIGKRFLVLGHSASDFTNIQLDDGTETSAVVVRSAFIVDSDWWDEVEYYICDSDRISFYHSATFNPGLWKDAVGSRVSHWTKQLQRQSKISTEPRGVKMLETR</sequence>